<evidence type="ECO:0000256" key="8">
    <source>
        <dbReference type="ARBA" id="ARBA00023136"/>
    </source>
</evidence>
<feature type="transmembrane region" description="Helical" evidence="10">
    <location>
        <begin position="33"/>
        <end position="51"/>
    </location>
</feature>
<keyword evidence="6 9" id="KW-0812">Transmembrane</keyword>
<evidence type="ECO:0000256" key="4">
    <source>
        <dbReference type="ARBA" id="ARBA00022475"/>
    </source>
</evidence>
<comment type="subunit">
    <text evidence="2">Forms a complex with MdtI.</text>
</comment>
<evidence type="ECO:0000256" key="2">
    <source>
        <dbReference type="ARBA" id="ARBA00011358"/>
    </source>
</evidence>
<dbReference type="GO" id="GO:1903711">
    <property type="term" value="P:spermidine transmembrane transport"/>
    <property type="evidence" value="ECO:0007669"/>
    <property type="project" value="TreeGrafter"/>
</dbReference>
<evidence type="ECO:0000256" key="1">
    <source>
        <dbReference type="ARBA" id="ARBA00004429"/>
    </source>
</evidence>
<evidence type="ECO:0000256" key="7">
    <source>
        <dbReference type="ARBA" id="ARBA00022989"/>
    </source>
</evidence>
<evidence type="ECO:0000256" key="5">
    <source>
        <dbReference type="ARBA" id="ARBA00022519"/>
    </source>
</evidence>
<keyword evidence="7 10" id="KW-1133">Transmembrane helix</keyword>
<dbReference type="InterPro" id="IPR045324">
    <property type="entry name" value="Small_multidrug_res"/>
</dbReference>
<dbReference type="AlphaFoldDB" id="A0A318MUI9"/>
<comment type="subcellular location">
    <subcellularLocation>
        <location evidence="1">Cell inner membrane</location>
        <topology evidence="1">Multi-pass membrane protein</topology>
    </subcellularLocation>
    <subcellularLocation>
        <location evidence="9">Cell membrane</location>
        <topology evidence="9">Multi-pass membrane protein</topology>
    </subcellularLocation>
</comment>
<sequence>MFYRLFLLLAILFEVTGTISMKYASIHGYQLGHLIMYVMITFSYLCLAIAIKRIPIGIAYALWEGIGTVFIIFFSIILFNDPMSFQKILGLIIIFASIALIESGEKTTAKES</sequence>
<proteinExistence type="inferred from homology"/>
<dbReference type="GO" id="GO:0015297">
    <property type="term" value="F:antiporter activity"/>
    <property type="evidence" value="ECO:0007669"/>
    <property type="project" value="TreeGrafter"/>
</dbReference>
<dbReference type="PANTHER" id="PTHR30561">
    <property type="entry name" value="SMR FAMILY PROTON-DEPENDENT DRUG EFFLUX TRANSPORTER SUGE"/>
    <property type="match status" value="1"/>
</dbReference>
<dbReference type="SUPFAM" id="SSF103481">
    <property type="entry name" value="Multidrug resistance efflux transporter EmrE"/>
    <property type="match status" value="1"/>
</dbReference>
<comment type="similarity">
    <text evidence="9">Belongs to the drug/metabolite transporter (DMT) superfamily. Small multidrug resistance (SMR) (TC 2.A.7.1) family.</text>
</comment>
<feature type="transmembrane region" description="Helical" evidence="10">
    <location>
        <begin position="58"/>
        <end position="79"/>
    </location>
</feature>
<dbReference type="Proteomes" id="UP000247838">
    <property type="component" value="Unassembled WGS sequence"/>
</dbReference>
<comment type="caution">
    <text evidence="11">The sequence shown here is derived from an EMBL/GenBank/DDBJ whole genome shotgun (WGS) entry which is preliminary data.</text>
</comment>
<accession>A0A318MUI9</accession>
<evidence type="ECO:0000256" key="10">
    <source>
        <dbReference type="SAM" id="Phobius"/>
    </source>
</evidence>
<dbReference type="Gene3D" id="1.10.3730.20">
    <property type="match status" value="1"/>
</dbReference>
<dbReference type="PANTHER" id="PTHR30561:SF2">
    <property type="entry name" value="SPERMIDINE EXPORT PROTEIN MDTJ"/>
    <property type="match status" value="1"/>
</dbReference>
<protein>
    <recommendedName>
        <fullName evidence="3">Spermidine export protein MdtJ</fullName>
    </recommendedName>
</protein>
<dbReference type="Pfam" id="PF00893">
    <property type="entry name" value="Multi_Drug_Res"/>
    <property type="match status" value="1"/>
</dbReference>
<gene>
    <name evidence="11" type="ORF">DKK76_00190</name>
</gene>
<dbReference type="GO" id="GO:0015220">
    <property type="term" value="F:choline transmembrane transporter activity"/>
    <property type="evidence" value="ECO:0007669"/>
    <property type="project" value="TreeGrafter"/>
</dbReference>
<organism evidence="11 12">
    <name type="scientific">Frischella perrara</name>
    <dbReference type="NCBI Taxonomy" id="1267021"/>
    <lineage>
        <taxon>Bacteria</taxon>
        <taxon>Pseudomonadati</taxon>
        <taxon>Pseudomonadota</taxon>
        <taxon>Gammaproteobacteria</taxon>
        <taxon>Orbales</taxon>
        <taxon>Orbaceae</taxon>
        <taxon>Frischella</taxon>
    </lineage>
</organism>
<dbReference type="InterPro" id="IPR037185">
    <property type="entry name" value="EmrE-like"/>
</dbReference>
<dbReference type="GO" id="GO:0015199">
    <property type="term" value="F:amino-acid betaine transmembrane transporter activity"/>
    <property type="evidence" value="ECO:0007669"/>
    <property type="project" value="TreeGrafter"/>
</dbReference>
<reference evidence="11 12" key="1">
    <citation type="submission" date="2018-05" db="EMBL/GenBank/DDBJ databases">
        <title>Reference genomes for bee gut microbiota database.</title>
        <authorList>
            <person name="Ellegaard K.M."/>
        </authorList>
    </citation>
    <scope>NUCLEOTIDE SEQUENCE [LARGE SCALE GENOMIC DNA]</scope>
    <source>
        <strain evidence="11 12">ESL0167</strain>
    </source>
</reference>
<dbReference type="EMBL" id="QGLM01000001">
    <property type="protein sequence ID" value="PXY96906.1"/>
    <property type="molecule type" value="Genomic_DNA"/>
</dbReference>
<name>A0A318MUI9_FRIPE</name>
<dbReference type="InterPro" id="IPR000390">
    <property type="entry name" value="Small_drug/metabolite_transptr"/>
</dbReference>
<feature type="transmembrane region" description="Helical" evidence="10">
    <location>
        <begin position="85"/>
        <end position="101"/>
    </location>
</feature>
<evidence type="ECO:0000313" key="12">
    <source>
        <dbReference type="Proteomes" id="UP000247838"/>
    </source>
</evidence>
<evidence type="ECO:0000256" key="6">
    <source>
        <dbReference type="ARBA" id="ARBA00022692"/>
    </source>
</evidence>
<keyword evidence="4" id="KW-1003">Cell membrane</keyword>
<evidence type="ECO:0000256" key="3">
    <source>
        <dbReference type="ARBA" id="ARBA00021112"/>
    </source>
</evidence>
<dbReference type="GO" id="GO:0005886">
    <property type="term" value="C:plasma membrane"/>
    <property type="evidence" value="ECO:0007669"/>
    <property type="project" value="UniProtKB-SubCell"/>
</dbReference>
<dbReference type="RefSeq" id="WP_110442756.1">
    <property type="nucleotide sequence ID" value="NZ_CALYQC010000009.1"/>
</dbReference>
<keyword evidence="5" id="KW-0997">Cell inner membrane</keyword>
<dbReference type="GO" id="GO:0031460">
    <property type="term" value="P:glycine betaine transport"/>
    <property type="evidence" value="ECO:0007669"/>
    <property type="project" value="TreeGrafter"/>
</dbReference>
<evidence type="ECO:0000256" key="9">
    <source>
        <dbReference type="RuleBase" id="RU003942"/>
    </source>
</evidence>
<keyword evidence="8 10" id="KW-0472">Membrane</keyword>
<evidence type="ECO:0000313" key="11">
    <source>
        <dbReference type="EMBL" id="PXY96906.1"/>
    </source>
</evidence>